<organism evidence="1 2">
    <name type="scientific">Woeseia oceani</name>
    <dbReference type="NCBI Taxonomy" id="1548547"/>
    <lineage>
        <taxon>Bacteria</taxon>
        <taxon>Pseudomonadati</taxon>
        <taxon>Pseudomonadota</taxon>
        <taxon>Gammaproteobacteria</taxon>
        <taxon>Woeseiales</taxon>
        <taxon>Woeseiaceae</taxon>
        <taxon>Woeseia</taxon>
    </lineage>
</organism>
<evidence type="ECO:0000313" key="1">
    <source>
        <dbReference type="EMBL" id="ANO50670.1"/>
    </source>
</evidence>
<dbReference type="Proteomes" id="UP000092695">
    <property type="component" value="Chromosome"/>
</dbReference>
<protein>
    <submittedName>
        <fullName evidence="1">Uncharacterized protein</fullName>
    </submittedName>
</protein>
<reference evidence="1 2" key="1">
    <citation type="submission" date="2016-06" db="EMBL/GenBank/DDBJ databases">
        <title>Complete genome sequence of a deep-branching marine Gamma Proteobacterium Woeseia oceani type strain XK5.</title>
        <authorList>
            <person name="Mu D."/>
            <person name="Du Z."/>
        </authorList>
    </citation>
    <scope>NUCLEOTIDE SEQUENCE [LARGE SCALE GENOMIC DNA]</scope>
    <source>
        <strain evidence="1 2">XK5</strain>
    </source>
</reference>
<proteinExistence type="predicted"/>
<gene>
    <name evidence="1" type="ORF">BA177_05130</name>
</gene>
<dbReference type="EMBL" id="CP016268">
    <property type="protein sequence ID" value="ANO50670.1"/>
    <property type="molecule type" value="Genomic_DNA"/>
</dbReference>
<sequence>MWVTATQPTVRTEFGAEAPKFRCNLTEIAPYLQTRRSFDGTTTDIIASTMVNIGPYPQFPSLVSSVTYTAEKPGSLLTASEPAKARQVGERISHTDQLEIFAAVIFRPEL</sequence>
<dbReference type="AlphaFoldDB" id="A0A193LDR3"/>
<keyword evidence="2" id="KW-1185">Reference proteome</keyword>
<dbReference type="STRING" id="1548547.BA177_05130"/>
<name>A0A193LDR3_9GAMM</name>
<evidence type="ECO:0000313" key="2">
    <source>
        <dbReference type="Proteomes" id="UP000092695"/>
    </source>
</evidence>
<dbReference type="KEGG" id="woc:BA177_05130"/>
<accession>A0A193LDR3</accession>